<protein>
    <submittedName>
        <fullName evidence="2">Uncharacterized protein</fullName>
    </submittedName>
</protein>
<evidence type="ECO:0000313" key="2">
    <source>
        <dbReference type="EMBL" id="KIA77713.1"/>
    </source>
</evidence>
<feature type="region of interest" description="Disordered" evidence="1">
    <location>
        <begin position="75"/>
        <end position="182"/>
    </location>
</feature>
<evidence type="ECO:0000256" key="1">
    <source>
        <dbReference type="SAM" id="MobiDB-lite"/>
    </source>
</evidence>
<name>A0A0C1ECD4_9BACT</name>
<evidence type="ECO:0000313" key="3">
    <source>
        <dbReference type="Proteomes" id="UP000031307"/>
    </source>
</evidence>
<sequence length="182" mass="21433">MLAERWLYFEKHKEKEMRHIKSERLKKLEVELSDLEQWLKLGLVPKKDVEKHKEEIENVKAKLEEEKERLQFLKESGESEEYITPKRPMNRGAYTDMPTIPDIDMGDTAAGLHDTGFDMETEASEVESSVIEERDETEHTDDNHEEDDRGSATESDEDDESYFSDRNRWRRGGIIDPDADDW</sequence>
<dbReference type="PATRIC" id="fig|83552.4.peg.1131"/>
<accession>A0A0C1ECD4</accession>
<dbReference type="OMA" id="RAGYNDM"/>
<proteinExistence type="predicted"/>
<gene>
    <name evidence="2" type="ORF">DB43_FX00220</name>
</gene>
<dbReference type="Proteomes" id="UP000031307">
    <property type="component" value="Unassembled WGS sequence"/>
</dbReference>
<reference evidence="2 3" key="1">
    <citation type="journal article" date="2014" name="Mol. Biol. Evol.">
        <title>Massive expansion of Ubiquitination-related gene families within the Chlamydiae.</title>
        <authorList>
            <person name="Domman D."/>
            <person name="Collingro A."/>
            <person name="Lagkouvardos I."/>
            <person name="Gehre L."/>
            <person name="Weinmaier T."/>
            <person name="Rattei T."/>
            <person name="Subtil A."/>
            <person name="Horn M."/>
        </authorList>
    </citation>
    <scope>NUCLEOTIDE SEQUENCE [LARGE SCALE GENOMIC DNA]</scope>
    <source>
        <strain evidence="2 3">OEW1</strain>
    </source>
</reference>
<dbReference type="EMBL" id="JSAM01000067">
    <property type="protein sequence ID" value="KIA77713.1"/>
    <property type="molecule type" value="Genomic_DNA"/>
</dbReference>
<feature type="compositionally biased region" description="Basic and acidic residues" evidence="1">
    <location>
        <begin position="136"/>
        <end position="151"/>
    </location>
</feature>
<comment type="caution">
    <text evidence="2">The sequence shown here is derived from an EMBL/GenBank/DDBJ whole genome shotgun (WGS) entry which is preliminary data.</text>
</comment>
<dbReference type="AlphaFoldDB" id="A0A0C1ECD4"/>
<organism evidence="2 3">
    <name type="scientific">Parachlamydia acanthamoebae</name>
    <dbReference type="NCBI Taxonomy" id="83552"/>
    <lineage>
        <taxon>Bacteria</taxon>
        <taxon>Pseudomonadati</taxon>
        <taxon>Chlamydiota</taxon>
        <taxon>Chlamydiia</taxon>
        <taxon>Parachlamydiales</taxon>
        <taxon>Parachlamydiaceae</taxon>
        <taxon>Parachlamydia</taxon>
    </lineage>
</organism>